<keyword evidence="4 8" id="KW-0812">Transmembrane</keyword>
<evidence type="ECO:0000313" key="9">
    <source>
        <dbReference type="EMBL" id="KAK7861080.1"/>
    </source>
</evidence>
<dbReference type="GO" id="GO:0071555">
    <property type="term" value="P:cell wall organization"/>
    <property type="evidence" value="ECO:0007669"/>
    <property type="project" value="UniProtKB-KW"/>
</dbReference>
<evidence type="ECO:0000256" key="1">
    <source>
        <dbReference type="ARBA" id="ARBA00004308"/>
    </source>
</evidence>
<dbReference type="GO" id="GO:0016760">
    <property type="term" value="F:cellulose synthase (UDP-forming) activity"/>
    <property type="evidence" value="ECO:0007669"/>
    <property type="project" value="InterPro"/>
</dbReference>
<feature type="transmembrane region" description="Helical" evidence="8">
    <location>
        <begin position="117"/>
        <end position="141"/>
    </location>
</feature>
<dbReference type="GO" id="GO:0030244">
    <property type="term" value="P:cellulose biosynthetic process"/>
    <property type="evidence" value="ECO:0007669"/>
    <property type="project" value="InterPro"/>
</dbReference>
<sequence>MNLHKGVIYGCPVEDVVTGLAIQCRGWKSLYCNPNRKAFLVVTPTILDVVLVQQKRWSEGMFHIFFYKYCPFSYGHGKIKLGVQMGYCMYLLWASISFPILYYVIIPPLCPFHGNSLFHQVILSLLLVMINIPMYQAFFICND</sequence>
<reference evidence="9" key="1">
    <citation type="submission" date="2017-12" db="EMBL/GenBank/DDBJ databases">
        <authorList>
            <person name="Barbosa P."/>
            <person name="Usie A."/>
            <person name="Ramos A.M."/>
        </authorList>
    </citation>
    <scope>NUCLEOTIDE SEQUENCE</scope>
    <source>
        <strain evidence="9">HL8</strain>
        <tissue evidence="9">Leaves</tissue>
    </source>
</reference>
<reference evidence="9" key="2">
    <citation type="journal article" date="2018" name="Sci. Data">
        <title>The draft genome sequence of cork oak.</title>
        <authorList>
            <person name="Ramos A.M."/>
            <person name="Usie A."/>
            <person name="Barbosa P."/>
            <person name="Barros P.M."/>
            <person name="Capote T."/>
            <person name="Chaves I."/>
            <person name="Simoes F."/>
            <person name="Abreu I."/>
            <person name="Carrasquinho I."/>
            <person name="Faro C."/>
            <person name="Guimaraes J.B."/>
            <person name="Mendonca D."/>
            <person name="Nobrega F."/>
            <person name="Rodrigues L."/>
            <person name="Saibo N.J.M."/>
            <person name="Varela M.C."/>
            <person name="Egas C."/>
            <person name="Matos J."/>
            <person name="Miguel C.M."/>
            <person name="Oliveira M.M."/>
            <person name="Ricardo C.P."/>
            <person name="Goncalves S."/>
        </authorList>
    </citation>
    <scope>NUCLEOTIDE SEQUENCE [LARGE SCALE GENOMIC DNA]</scope>
    <source>
        <strain evidence="9">HL8</strain>
    </source>
</reference>
<evidence type="ECO:0000256" key="5">
    <source>
        <dbReference type="ARBA" id="ARBA00022989"/>
    </source>
</evidence>
<keyword evidence="2" id="KW-0328">Glycosyltransferase</keyword>
<dbReference type="Pfam" id="PF03552">
    <property type="entry name" value="Cellulose_synt"/>
    <property type="match status" value="1"/>
</dbReference>
<dbReference type="PANTHER" id="PTHR13301">
    <property type="entry name" value="X-BOX TRANSCRIPTION FACTOR-RELATED"/>
    <property type="match status" value="1"/>
</dbReference>
<keyword evidence="7" id="KW-0961">Cell wall biogenesis/degradation</keyword>
<evidence type="ECO:0000256" key="8">
    <source>
        <dbReference type="SAM" id="Phobius"/>
    </source>
</evidence>
<dbReference type="InterPro" id="IPR005150">
    <property type="entry name" value="Cellulose_synth"/>
</dbReference>
<organism evidence="9">
    <name type="scientific">Quercus suber</name>
    <name type="common">Cork oak</name>
    <dbReference type="NCBI Taxonomy" id="58331"/>
    <lineage>
        <taxon>Eukaryota</taxon>
        <taxon>Viridiplantae</taxon>
        <taxon>Streptophyta</taxon>
        <taxon>Embryophyta</taxon>
        <taxon>Tracheophyta</taxon>
        <taxon>Spermatophyta</taxon>
        <taxon>Magnoliopsida</taxon>
        <taxon>eudicotyledons</taxon>
        <taxon>Gunneridae</taxon>
        <taxon>Pentapetalae</taxon>
        <taxon>rosids</taxon>
        <taxon>fabids</taxon>
        <taxon>Fagales</taxon>
        <taxon>Fagaceae</taxon>
        <taxon>Quercus</taxon>
    </lineage>
</organism>
<evidence type="ECO:0000256" key="3">
    <source>
        <dbReference type="ARBA" id="ARBA00022679"/>
    </source>
</evidence>
<evidence type="ECO:0000256" key="7">
    <source>
        <dbReference type="ARBA" id="ARBA00023316"/>
    </source>
</evidence>
<comment type="subcellular location">
    <subcellularLocation>
        <location evidence="1">Endomembrane system</location>
    </subcellularLocation>
</comment>
<protein>
    <submittedName>
        <fullName evidence="9">Cellulose synthase-like protein e1</fullName>
    </submittedName>
</protein>
<dbReference type="EMBL" id="PKMF04000003">
    <property type="protein sequence ID" value="KAK7861080.1"/>
    <property type="molecule type" value="Genomic_DNA"/>
</dbReference>
<proteinExistence type="predicted"/>
<dbReference type="GO" id="GO:0012505">
    <property type="term" value="C:endomembrane system"/>
    <property type="evidence" value="ECO:0007669"/>
    <property type="project" value="UniProtKB-SubCell"/>
</dbReference>
<comment type="caution">
    <text evidence="9">The sequence shown here is derived from an EMBL/GenBank/DDBJ whole genome shotgun (WGS) entry which is preliminary data.</text>
</comment>
<keyword evidence="6 8" id="KW-0472">Membrane</keyword>
<reference evidence="9" key="3">
    <citation type="submission" date="2023-07" db="EMBL/GenBank/DDBJ databases">
        <title>An improved reference 1 genome and first organelle genomes of Quercus suber.</title>
        <authorList>
            <consortium name="Genosuber Consortium"/>
            <person name="Usie A."/>
            <person name="Serra O."/>
            <person name="Barros P."/>
        </authorList>
    </citation>
    <scope>NUCLEOTIDE SEQUENCE</scope>
    <source>
        <strain evidence="9">HL8</strain>
        <tissue evidence="9">Leaves</tissue>
    </source>
</reference>
<keyword evidence="5 8" id="KW-1133">Transmembrane helix</keyword>
<evidence type="ECO:0000256" key="4">
    <source>
        <dbReference type="ARBA" id="ARBA00022692"/>
    </source>
</evidence>
<dbReference type="GO" id="GO:0016020">
    <property type="term" value="C:membrane"/>
    <property type="evidence" value="ECO:0007669"/>
    <property type="project" value="InterPro"/>
</dbReference>
<evidence type="ECO:0000256" key="2">
    <source>
        <dbReference type="ARBA" id="ARBA00022676"/>
    </source>
</evidence>
<name>A0AAW0MBV2_QUESU</name>
<dbReference type="AlphaFoldDB" id="A0AAW0MBV2"/>
<gene>
    <name evidence="9" type="primary">CSLE1_17</name>
    <name evidence="9" type="ORF">CFP56_024361</name>
</gene>
<keyword evidence="3" id="KW-0808">Transferase</keyword>
<feature type="transmembrane region" description="Helical" evidence="8">
    <location>
        <begin position="87"/>
        <end position="105"/>
    </location>
</feature>
<accession>A0AAW0MBV2</accession>
<evidence type="ECO:0000256" key="6">
    <source>
        <dbReference type="ARBA" id="ARBA00023136"/>
    </source>
</evidence>